<reference evidence="1 2" key="1">
    <citation type="submission" date="2016-04" db="EMBL/GenBank/DDBJ databases">
        <title>Complete genome sequence of Fictibacillus phosphorivorans G25-29, a strain toxic to nematodes.</title>
        <authorList>
            <person name="Zheng Z."/>
        </authorList>
    </citation>
    <scope>NUCLEOTIDE SEQUENCE [LARGE SCALE GENOMIC DNA]</scope>
    <source>
        <strain evidence="1 2">G25-29</strain>
    </source>
</reference>
<proteinExistence type="predicted"/>
<dbReference type="AlphaFoldDB" id="A0A160IP74"/>
<evidence type="ECO:0000313" key="1">
    <source>
        <dbReference type="EMBL" id="ANC78198.1"/>
    </source>
</evidence>
<organism evidence="1 2">
    <name type="scientific">Fictibacillus phosphorivorans</name>
    <dbReference type="NCBI Taxonomy" id="1221500"/>
    <lineage>
        <taxon>Bacteria</taxon>
        <taxon>Bacillati</taxon>
        <taxon>Bacillota</taxon>
        <taxon>Bacilli</taxon>
        <taxon>Bacillales</taxon>
        <taxon>Fictibacillaceae</taxon>
        <taxon>Fictibacillus</taxon>
    </lineage>
</organism>
<dbReference type="STRING" id="1221500.ABE65_015890"/>
<dbReference type="KEGG" id="fpn:ABE65_015890"/>
<sequence>MKWTDFFNIALFAFLWVMLIEKKSGLKKWILDVTNDQLMIGIIVPIVFYAAIVIAGRIMKNKYLNAE</sequence>
<evidence type="ECO:0000313" key="2">
    <source>
        <dbReference type="Proteomes" id="UP000076623"/>
    </source>
</evidence>
<dbReference type="RefSeq" id="WP_066396933.1">
    <property type="nucleotide sequence ID" value="NZ_CP015378.1"/>
</dbReference>
<name>A0A160IP74_9BACL</name>
<dbReference type="EMBL" id="CP015378">
    <property type="protein sequence ID" value="ANC78198.1"/>
    <property type="molecule type" value="Genomic_DNA"/>
</dbReference>
<accession>A0A160IP74</accession>
<dbReference type="OrthoDB" id="2971800at2"/>
<gene>
    <name evidence="1" type="ORF">ABE65_015890</name>
</gene>
<protein>
    <submittedName>
        <fullName evidence="1">Uncharacterized protein</fullName>
    </submittedName>
</protein>
<dbReference type="Proteomes" id="UP000076623">
    <property type="component" value="Chromosome"/>
</dbReference>
<keyword evidence="2" id="KW-1185">Reference proteome</keyword>